<dbReference type="AlphaFoldDB" id="A0A3P9J9U1"/>
<dbReference type="InterPro" id="IPR048685">
    <property type="entry name" value="COG3_C"/>
</dbReference>
<dbReference type="InterPro" id="IPR007265">
    <property type="entry name" value="COG_su3"/>
</dbReference>
<dbReference type="Proteomes" id="UP000265200">
    <property type="component" value="Chromosome 21"/>
</dbReference>
<evidence type="ECO:0000313" key="2">
    <source>
        <dbReference type="Ensembl" id="ENSORLP00015029060.1"/>
    </source>
</evidence>
<protein>
    <submittedName>
        <fullName evidence="2">Component of oligomeric golgi complex 3</fullName>
    </submittedName>
</protein>
<dbReference type="PANTHER" id="PTHR13302">
    <property type="entry name" value="CONSERVED OLIGOMERIC GOLGI COMPLEX COMPONENT 3"/>
    <property type="match status" value="1"/>
</dbReference>
<dbReference type="GO" id="GO:0006886">
    <property type="term" value="P:intracellular protein transport"/>
    <property type="evidence" value="ECO:0007669"/>
    <property type="project" value="InterPro"/>
</dbReference>
<reference key="1">
    <citation type="journal article" date="2007" name="Nature">
        <title>The medaka draft genome and insights into vertebrate genome evolution.</title>
        <authorList>
            <person name="Kasahara M."/>
            <person name="Naruse K."/>
            <person name="Sasaki S."/>
            <person name="Nakatani Y."/>
            <person name="Qu W."/>
            <person name="Ahsan B."/>
            <person name="Yamada T."/>
            <person name="Nagayasu Y."/>
            <person name="Doi K."/>
            <person name="Kasai Y."/>
            <person name="Jindo T."/>
            <person name="Kobayashi D."/>
            <person name="Shimada A."/>
            <person name="Toyoda A."/>
            <person name="Kuroki Y."/>
            <person name="Fujiyama A."/>
            <person name="Sasaki T."/>
            <person name="Shimizu A."/>
            <person name="Asakawa S."/>
            <person name="Shimizu N."/>
            <person name="Hashimoto S."/>
            <person name="Yang J."/>
            <person name="Lee Y."/>
            <person name="Matsushima K."/>
            <person name="Sugano S."/>
            <person name="Sakaizumi M."/>
            <person name="Narita T."/>
            <person name="Ohishi K."/>
            <person name="Haga S."/>
            <person name="Ohta F."/>
            <person name="Nomoto H."/>
            <person name="Nogata K."/>
            <person name="Morishita T."/>
            <person name="Endo T."/>
            <person name="Shin-I T."/>
            <person name="Takeda H."/>
            <person name="Morishita S."/>
            <person name="Kohara Y."/>
        </authorList>
    </citation>
    <scope>NUCLEOTIDE SEQUENCE [LARGE SCALE GENOMIC DNA]</scope>
    <source>
        <strain>Hd-rR</strain>
    </source>
</reference>
<dbReference type="PANTHER" id="PTHR13302:SF8">
    <property type="entry name" value="CONSERVED OLIGOMERIC GOLGI COMPLEX SUBUNIT 3"/>
    <property type="match status" value="1"/>
</dbReference>
<evidence type="ECO:0000313" key="3">
    <source>
        <dbReference type="Proteomes" id="UP000265200"/>
    </source>
</evidence>
<reference evidence="2 3" key="2">
    <citation type="submission" date="2017-04" db="EMBL/GenBank/DDBJ databases">
        <title>CpG methylation of centromeres and impact of large insertions on vertebrate speciation.</title>
        <authorList>
            <person name="Ichikawa K."/>
            <person name="Yoshimura J."/>
            <person name="Morishita S."/>
        </authorList>
    </citation>
    <scope>NUCLEOTIDE SEQUENCE</scope>
    <source>
        <strain evidence="2 3">HSOK</strain>
    </source>
</reference>
<feature type="domain" description="Conserved oligomeric Golgi complex subunit 3 C-terminal" evidence="1">
    <location>
        <begin position="250"/>
        <end position="596"/>
    </location>
</feature>
<dbReference type="GO" id="GO:0016020">
    <property type="term" value="C:membrane"/>
    <property type="evidence" value="ECO:0007669"/>
    <property type="project" value="InterPro"/>
</dbReference>
<dbReference type="GO" id="GO:0005801">
    <property type="term" value="C:cis-Golgi network"/>
    <property type="evidence" value="ECO:0007669"/>
    <property type="project" value="InterPro"/>
</dbReference>
<dbReference type="Ensembl" id="ENSORLT00015017936.1">
    <property type="protein sequence ID" value="ENSORLP00015029060.1"/>
    <property type="gene ID" value="ENSORLG00015012051.1"/>
</dbReference>
<proteinExistence type="predicted"/>
<reference evidence="2" key="3">
    <citation type="submission" date="2025-08" db="UniProtKB">
        <authorList>
            <consortium name="Ensembl"/>
        </authorList>
    </citation>
    <scope>IDENTIFICATION</scope>
    <source>
        <strain evidence="2">HSOK</strain>
    </source>
</reference>
<sequence length="783" mass="89569">MASTDQSLLDLTDKETREKLSLWDRRTDPTAPLTEKQMDSVLEIRTAAETLPVPSELPIEDLCSLSSRSLQSPFTVPVPASTEDVLLKGFQMLEMENDRIETAQQFFAWFAKLQANMDQDESAKYKKTRDELNCYQEHCDAILKDVNEALEYLDSLQKQYLFVSNKTGALHEACEQLLKEQSELVELAENIQQKLSYFNELENINTKLNSPTLSVNSEGFIPMLSKLDDCIEYVSSHDPMGLTNADNAFTLYYVKFRAAAPKVRSLIEQVEQRSEKITEYSQLLDEIHQCYLSQREQLLSPCITSTITDLTNQNSKDHCALVRSGCAFMVHVCQDEHQLYNDFFSKPTSKLDELLEKLCLSLYDVLRPLIIHIVHLETLSELCGILKNEMLEDHVRNNASQLGAFDTMVKQMLEDVQERLVYRTHIYIQTDIIGYNPAPGDLAYPEKLEMMEKISQSLKEEQMKQMSQESSFSDVQLEDGGVRRNNSAGSLEVSRLQTSISPADLHGMWYPTVRRTLVCLSKLYRCIDRAVFQGLSQEALSACIQSLLKASEIIIKSKTQVDGQLFLIKHLLIMREQIAPFHTDFAIKEISLDLKKTRDAAFKILNPKAVPKFFRLNSHNAILEFLLEGTPEIKEHYIDSKKDVDRHLKFSCEQFIQQQTRIFVGNLEEFLTKVAALKKMATEGGPTYNLSQQPWAQPAKINDIVMATYRVMKSKLPSTLQSLSLYLANRDTEFILFKPVRNNIQQVFQRLHALLQEEYSGEDLQIIACPSMEQINLLLSVNK</sequence>
<name>A0A3P9J9U1_ORYLA</name>
<reference evidence="2" key="4">
    <citation type="submission" date="2025-09" db="UniProtKB">
        <authorList>
            <consortium name="Ensembl"/>
        </authorList>
    </citation>
    <scope>IDENTIFICATION</scope>
    <source>
        <strain evidence="2">HSOK</strain>
    </source>
</reference>
<dbReference type="Pfam" id="PF20671">
    <property type="entry name" value="COG3_C"/>
    <property type="match status" value="1"/>
</dbReference>
<accession>A0A3P9J9U1</accession>
<evidence type="ECO:0000259" key="1">
    <source>
        <dbReference type="Pfam" id="PF20671"/>
    </source>
</evidence>
<organism evidence="2 3">
    <name type="scientific">Oryzias latipes</name>
    <name type="common">Japanese rice fish</name>
    <name type="synonym">Japanese killifish</name>
    <dbReference type="NCBI Taxonomy" id="8090"/>
    <lineage>
        <taxon>Eukaryota</taxon>
        <taxon>Metazoa</taxon>
        <taxon>Chordata</taxon>
        <taxon>Craniata</taxon>
        <taxon>Vertebrata</taxon>
        <taxon>Euteleostomi</taxon>
        <taxon>Actinopterygii</taxon>
        <taxon>Neopterygii</taxon>
        <taxon>Teleostei</taxon>
        <taxon>Neoteleostei</taxon>
        <taxon>Acanthomorphata</taxon>
        <taxon>Ovalentaria</taxon>
        <taxon>Atherinomorphae</taxon>
        <taxon>Beloniformes</taxon>
        <taxon>Adrianichthyidae</taxon>
        <taxon>Oryziinae</taxon>
        <taxon>Oryzias</taxon>
    </lineage>
</organism>